<feature type="domain" description="EAL" evidence="1">
    <location>
        <begin position="1"/>
        <end position="73"/>
    </location>
</feature>
<dbReference type="SUPFAM" id="SSF141868">
    <property type="entry name" value="EAL domain-like"/>
    <property type="match status" value="1"/>
</dbReference>
<reference evidence="2" key="1">
    <citation type="journal article" date="2021" name="PeerJ">
        <title>Extensive microbial diversity within the chicken gut microbiome revealed by metagenomics and culture.</title>
        <authorList>
            <person name="Gilroy R."/>
            <person name="Ravi A."/>
            <person name="Getino M."/>
            <person name="Pursley I."/>
            <person name="Horton D.L."/>
            <person name="Alikhan N.F."/>
            <person name="Baker D."/>
            <person name="Gharbi K."/>
            <person name="Hall N."/>
            <person name="Watson M."/>
            <person name="Adriaenssens E.M."/>
            <person name="Foster-Nyarko E."/>
            <person name="Jarju S."/>
            <person name="Secka A."/>
            <person name="Antonio M."/>
            <person name="Oren A."/>
            <person name="Chaudhuri R.R."/>
            <person name="La Ragione R."/>
            <person name="Hildebrand F."/>
            <person name="Pallen M.J."/>
        </authorList>
    </citation>
    <scope>NUCLEOTIDE SEQUENCE</scope>
    <source>
        <strain evidence="2">Gambia15-2214</strain>
    </source>
</reference>
<dbReference type="Pfam" id="PF00563">
    <property type="entry name" value="EAL"/>
    <property type="match status" value="1"/>
</dbReference>
<dbReference type="EMBL" id="JAHLFV010000191">
    <property type="protein sequence ID" value="MBU3850550.1"/>
    <property type="molecule type" value="Genomic_DNA"/>
</dbReference>
<dbReference type="InterPro" id="IPR050706">
    <property type="entry name" value="Cyclic-di-GMP_PDE-like"/>
</dbReference>
<dbReference type="AlphaFoldDB" id="A0A9E2NZQ9"/>
<comment type="caution">
    <text evidence="2">The sequence shown here is derived from an EMBL/GenBank/DDBJ whole genome shotgun (WGS) entry which is preliminary data.</text>
</comment>
<dbReference type="Gene3D" id="3.20.20.450">
    <property type="entry name" value="EAL domain"/>
    <property type="match status" value="1"/>
</dbReference>
<accession>A0A9E2NZQ9</accession>
<dbReference type="PROSITE" id="PS50883">
    <property type="entry name" value="EAL"/>
    <property type="match status" value="1"/>
</dbReference>
<evidence type="ECO:0000259" key="1">
    <source>
        <dbReference type="PROSITE" id="PS50883"/>
    </source>
</evidence>
<evidence type="ECO:0000313" key="2">
    <source>
        <dbReference type="EMBL" id="MBU3850550.1"/>
    </source>
</evidence>
<name>A0A9E2NZQ9_9SPIR</name>
<dbReference type="GO" id="GO:0071111">
    <property type="term" value="F:cyclic-guanylate-specific phosphodiesterase activity"/>
    <property type="evidence" value="ECO:0007669"/>
    <property type="project" value="InterPro"/>
</dbReference>
<evidence type="ECO:0000313" key="3">
    <source>
        <dbReference type="Proteomes" id="UP000823914"/>
    </source>
</evidence>
<dbReference type="InterPro" id="IPR035919">
    <property type="entry name" value="EAL_sf"/>
</dbReference>
<sequence>MQARTNKDSNQRKILEVIIEMAKKMNMTTVAEGIETADSEQMLKELSCDYGQGYYYSKPIPVAEFKEKFLSENQ</sequence>
<proteinExistence type="predicted"/>
<gene>
    <name evidence="2" type="ORF">IAA16_08295</name>
</gene>
<dbReference type="PANTHER" id="PTHR33121:SF71">
    <property type="entry name" value="OXYGEN SENSOR PROTEIN DOSP"/>
    <property type="match status" value="1"/>
</dbReference>
<dbReference type="InterPro" id="IPR001633">
    <property type="entry name" value="EAL_dom"/>
</dbReference>
<organism evidence="2 3">
    <name type="scientific">Candidatus Treponema excrementipullorum</name>
    <dbReference type="NCBI Taxonomy" id="2838768"/>
    <lineage>
        <taxon>Bacteria</taxon>
        <taxon>Pseudomonadati</taxon>
        <taxon>Spirochaetota</taxon>
        <taxon>Spirochaetia</taxon>
        <taxon>Spirochaetales</taxon>
        <taxon>Treponemataceae</taxon>
        <taxon>Treponema</taxon>
    </lineage>
</organism>
<dbReference type="Proteomes" id="UP000823914">
    <property type="component" value="Unassembled WGS sequence"/>
</dbReference>
<protein>
    <submittedName>
        <fullName evidence="2">EAL domain-containing protein</fullName>
    </submittedName>
</protein>
<reference evidence="2" key="2">
    <citation type="submission" date="2021-04" db="EMBL/GenBank/DDBJ databases">
        <authorList>
            <person name="Gilroy R."/>
        </authorList>
    </citation>
    <scope>NUCLEOTIDE SEQUENCE</scope>
    <source>
        <strain evidence="2">Gambia15-2214</strain>
    </source>
</reference>
<dbReference type="PANTHER" id="PTHR33121">
    <property type="entry name" value="CYCLIC DI-GMP PHOSPHODIESTERASE PDEF"/>
    <property type="match status" value="1"/>
</dbReference>